<accession>A0ABV0QQU7</accession>
<sequence length="63" mass="6885">GVNEEVVCKNHLILGQHLYKALEGRDLNLYGGEKLRVKVNKKLVLIGLLTLEENGPGGSCLDI</sequence>
<name>A0ABV0QQU7_9TELE</name>
<proteinExistence type="predicted"/>
<organism evidence="1 2">
    <name type="scientific">Xenoophorus captivus</name>
    <dbReference type="NCBI Taxonomy" id="1517983"/>
    <lineage>
        <taxon>Eukaryota</taxon>
        <taxon>Metazoa</taxon>
        <taxon>Chordata</taxon>
        <taxon>Craniata</taxon>
        <taxon>Vertebrata</taxon>
        <taxon>Euteleostomi</taxon>
        <taxon>Actinopterygii</taxon>
        <taxon>Neopterygii</taxon>
        <taxon>Teleostei</taxon>
        <taxon>Neoteleostei</taxon>
        <taxon>Acanthomorphata</taxon>
        <taxon>Ovalentaria</taxon>
        <taxon>Atherinomorphae</taxon>
        <taxon>Cyprinodontiformes</taxon>
        <taxon>Goodeidae</taxon>
        <taxon>Xenoophorus</taxon>
    </lineage>
</organism>
<dbReference type="EMBL" id="JAHRIN010018948">
    <property type="protein sequence ID" value="MEQ2198212.1"/>
    <property type="molecule type" value="Genomic_DNA"/>
</dbReference>
<evidence type="ECO:0000313" key="2">
    <source>
        <dbReference type="Proteomes" id="UP001434883"/>
    </source>
</evidence>
<feature type="non-terminal residue" evidence="1">
    <location>
        <position position="1"/>
    </location>
</feature>
<comment type="caution">
    <text evidence="1">The sequence shown here is derived from an EMBL/GenBank/DDBJ whole genome shotgun (WGS) entry which is preliminary data.</text>
</comment>
<reference evidence="1 2" key="1">
    <citation type="submission" date="2021-06" db="EMBL/GenBank/DDBJ databases">
        <authorList>
            <person name="Palmer J.M."/>
        </authorList>
    </citation>
    <scope>NUCLEOTIDE SEQUENCE [LARGE SCALE GENOMIC DNA]</scope>
    <source>
        <strain evidence="1 2">XC_2019</strain>
        <tissue evidence="1">Muscle</tissue>
    </source>
</reference>
<gene>
    <name evidence="1" type="ORF">XENOCAPTIV_009520</name>
</gene>
<protein>
    <submittedName>
        <fullName evidence="1">Uncharacterized protein</fullName>
    </submittedName>
</protein>
<evidence type="ECO:0000313" key="1">
    <source>
        <dbReference type="EMBL" id="MEQ2198212.1"/>
    </source>
</evidence>
<keyword evidence="2" id="KW-1185">Reference proteome</keyword>
<dbReference type="Proteomes" id="UP001434883">
    <property type="component" value="Unassembled WGS sequence"/>
</dbReference>